<dbReference type="EMBL" id="LR797534">
    <property type="protein sequence ID" value="CAB4222959.1"/>
    <property type="molecule type" value="Genomic_DNA"/>
</dbReference>
<evidence type="ECO:0000313" key="2">
    <source>
        <dbReference type="EMBL" id="CAB4170439.1"/>
    </source>
</evidence>
<protein>
    <submittedName>
        <fullName evidence="1">Uncharacterized protein</fullName>
    </submittedName>
</protein>
<reference evidence="1" key="1">
    <citation type="submission" date="2020-04" db="EMBL/GenBank/DDBJ databases">
        <authorList>
            <person name="Chiriac C."/>
            <person name="Salcher M."/>
            <person name="Ghai R."/>
            <person name="Kavagutti S V."/>
        </authorList>
    </citation>
    <scope>NUCLEOTIDE SEQUENCE</scope>
</reference>
<dbReference type="EMBL" id="LR796815">
    <property type="protein sequence ID" value="CAB4168140.1"/>
    <property type="molecule type" value="Genomic_DNA"/>
</dbReference>
<gene>
    <name evidence="4" type="ORF">UFOVP1666_23</name>
    <name evidence="1" type="ORF">UFOVP867_176</name>
    <name evidence="2" type="ORF">UFOVP913_22</name>
    <name evidence="3" type="ORF">UFOVP993_75</name>
</gene>
<evidence type="ECO:0000313" key="4">
    <source>
        <dbReference type="EMBL" id="CAB4222959.1"/>
    </source>
</evidence>
<sequence length="81" mass="9684">MDVMYSISAANTEQLVKIHSALISSRMEMDKFFSMFLDKFERKMNSDNTDTPIWNLYKTRLEEYSIIAKNIRYAEYKLENN</sequence>
<accession>A0A6J5P8B7</accession>
<name>A0A6J5P8B7_9CAUD</name>
<dbReference type="EMBL" id="LR796858">
    <property type="protein sequence ID" value="CAB4170439.1"/>
    <property type="molecule type" value="Genomic_DNA"/>
</dbReference>
<proteinExistence type="predicted"/>
<dbReference type="EMBL" id="LR796944">
    <property type="protein sequence ID" value="CAB4176903.1"/>
    <property type="molecule type" value="Genomic_DNA"/>
</dbReference>
<organism evidence="1">
    <name type="scientific">uncultured Caudovirales phage</name>
    <dbReference type="NCBI Taxonomy" id="2100421"/>
    <lineage>
        <taxon>Viruses</taxon>
        <taxon>Duplodnaviria</taxon>
        <taxon>Heunggongvirae</taxon>
        <taxon>Uroviricota</taxon>
        <taxon>Caudoviricetes</taxon>
        <taxon>Peduoviridae</taxon>
        <taxon>Maltschvirus</taxon>
        <taxon>Maltschvirus maltsch</taxon>
    </lineage>
</organism>
<evidence type="ECO:0000313" key="3">
    <source>
        <dbReference type="EMBL" id="CAB4176903.1"/>
    </source>
</evidence>
<evidence type="ECO:0000313" key="1">
    <source>
        <dbReference type="EMBL" id="CAB4168140.1"/>
    </source>
</evidence>